<name>A0A9X3CIK4_9VIBR</name>
<dbReference type="GO" id="GO:0022904">
    <property type="term" value="P:respiratory electron transport chain"/>
    <property type="evidence" value="ECO:0007669"/>
    <property type="project" value="InterPro"/>
</dbReference>
<evidence type="ECO:0000256" key="1">
    <source>
        <dbReference type="SAM" id="Phobius"/>
    </source>
</evidence>
<evidence type="ECO:0000313" key="2">
    <source>
        <dbReference type="EMBL" id="MCW8336381.1"/>
    </source>
</evidence>
<feature type="transmembrane region" description="Helical" evidence="1">
    <location>
        <begin position="12"/>
        <end position="32"/>
    </location>
</feature>
<comment type="caution">
    <text evidence="2">The sequence shown here is derived from an EMBL/GenBank/DDBJ whole genome shotgun (WGS) entry which is preliminary data.</text>
</comment>
<organism evidence="2 3">
    <name type="scientific">Vibrio paucivorans</name>
    <dbReference type="NCBI Taxonomy" id="2829489"/>
    <lineage>
        <taxon>Bacteria</taxon>
        <taxon>Pseudomonadati</taxon>
        <taxon>Pseudomonadota</taxon>
        <taxon>Gammaproteobacteria</taxon>
        <taxon>Vibrionales</taxon>
        <taxon>Vibrionaceae</taxon>
        <taxon>Vibrio</taxon>
    </lineage>
</organism>
<gene>
    <name evidence="2" type="ORF">MD483_21455</name>
</gene>
<dbReference type="GO" id="GO:0016020">
    <property type="term" value="C:membrane"/>
    <property type="evidence" value="ECO:0007669"/>
    <property type="project" value="InterPro"/>
</dbReference>
<dbReference type="RefSeq" id="WP_265689465.1">
    <property type="nucleotide sequence ID" value="NZ_JAKRRX010000227.1"/>
</dbReference>
<protein>
    <recommendedName>
        <fullName evidence="4">Cytochrome b</fullName>
    </recommendedName>
</protein>
<keyword evidence="1" id="KW-0812">Transmembrane</keyword>
<keyword evidence="1" id="KW-1133">Transmembrane helix</keyword>
<accession>A0A9X3CIK4</accession>
<evidence type="ECO:0000313" key="3">
    <source>
        <dbReference type="Proteomes" id="UP001155586"/>
    </source>
</evidence>
<dbReference type="SUPFAM" id="SSF81342">
    <property type="entry name" value="Transmembrane di-heme cytochromes"/>
    <property type="match status" value="1"/>
</dbReference>
<sequence>MTVPSKFSSLTIALHWLVAFSLITLVGVGLYMTNTETFSLYPIHKSVGDLSSVMATA</sequence>
<dbReference type="EMBL" id="JAKRRX010000227">
    <property type="protein sequence ID" value="MCW8336381.1"/>
    <property type="molecule type" value="Genomic_DNA"/>
</dbReference>
<dbReference type="InterPro" id="IPR016174">
    <property type="entry name" value="Di-haem_cyt_TM"/>
</dbReference>
<dbReference type="Proteomes" id="UP001155586">
    <property type="component" value="Unassembled WGS sequence"/>
</dbReference>
<keyword evidence="3" id="KW-1185">Reference proteome</keyword>
<reference evidence="2" key="1">
    <citation type="submission" date="2022-02" db="EMBL/GenBank/DDBJ databases">
        <title>Vibrio sp. nov., a new bacterium isolated from Bohai sea, China.</title>
        <authorList>
            <person name="Yuan Y."/>
        </authorList>
    </citation>
    <scope>NUCLEOTIDE SEQUENCE</scope>
    <source>
        <strain evidence="2">DBSS07</strain>
    </source>
</reference>
<keyword evidence="1" id="KW-0472">Membrane</keyword>
<dbReference type="AlphaFoldDB" id="A0A9X3CIK4"/>
<evidence type="ECO:0008006" key="4">
    <source>
        <dbReference type="Google" id="ProtNLM"/>
    </source>
</evidence>
<proteinExistence type="predicted"/>